<name>A0A284RZQ7_ARMOS</name>
<gene>
    <name evidence="4" type="ORF">ARMOST_17697</name>
</gene>
<sequence length="364" mass="40997">MCTCFTYMLFNSKIYNSDKSLPISISSSDDSHPNIPYSYEDNASRYLRKYPFLPYSLKYWAYHASELQHSMRDEIIAFLDSACCRKVAKIFHAVTVSESTNVPVRLHLAVDYGLLHITEVFLDQGDDPHQCETPLLVTAIKRENLQMVKLLLDRDEIDPTIPSSWDSGEQQTPLFYAAVWSSAQLLEILLQSDQVNVNHKDRYGSTALMRAVASGHISNVKILLKHPGIDILARDNNGTTAYICAFGHYDQEEPDYPDNEMIALLEKCGGRPKTDYEPTYQTAACLPNEQLYSDSGFRIPLDSSTMFPARDLTGPSPCYDTNGDPIYIGSTIFKRSVLPCKIGPHLRFLCSVPFHGHEIAHTAL</sequence>
<organism evidence="4 5">
    <name type="scientific">Armillaria ostoyae</name>
    <name type="common">Armillaria root rot fungus</name>
    <dbReference type="NCBI Taxonomy" id="47428"/>
    <lineage>
        <taxon>Eukaryota</taxon>
        <taxon>Fungi</taxon>
        <taxon>Dikarya</taxon>
        <taxon>Basidiomycota</taxon>
        <taxon>Agaricomycotina</taxon>
        <taxon>Agaricomycetes</taxon>
        <taxon>Agaricomycetidae</taxon>
        <taxon>Agaricales</taxon>
        <taxon>Marasmiineae</taxon>
        <taxon>Physalacriaceae</taxon>
        <taxon>Armillaria</taxon>
    </lineage>
</organism>
<evidence type="ECO:0000313" key="5">
    <source>
        <dbReference type="Proteomes" id="UP000219338"/>
    </source>
</evidence>
<dbReference type="OrthoDB" id="194358at2759"/>
<feature type="repeat" description="ANK" evidence="3">
    <location>
        <begin position="203"/>
        <end position="236"/>
    </location>
</feature>
<keyword evidence="5" id="KW-1185">Reference proteome</keyword>
<proteinExistence type="predicted"/>
<dbReference type="EMBL" id="FUEG01000023">
    <property type="protein sequence ID" value="SJL14241.1"/>
    <property type="molecule type" value="Genomic_DNA"/>
</dbReference>
<dbReference type="PROSITE" id="PS50088">
    <property type="entry name" value="ANK_REPEAT"/>
    <property type="match status" value="1"/>
</dbReference>
<protein>
    <submittedName>
        <fullName evidence="4">Uncharacterized protein</fullName>
    </submittedName>
</protein>
<reference evidence="5" key="1">
    <citation type="journal article" date="2017" name="Nat. Ecol. Evol.">
        <title>Genome expansion and lineage-specific genetic innovations in the forest pathogenic fungi Armillaria.</title>
        <authorList>
            <person name="Sipos G."/>
            <person name="Prasanna A.N."/>
            <person name="Walter M.C."/>
            <person name="O'Connor E."/>
            <person name="Balint B."/>
            <person name="Krizsan K."/>
            <person name="Kiss B."/>
            <person name="Hess J."/>
            <person name="Varga T."/>
            <person name="Slot J."/>
            <person name="Riley R."/>
            <person name="Boka B."/>
            <person name="Rigling D."/>
            <person name="Barry K."/>
            <person name="Lee J."/>
            <person name="Mihaltcheva S."/>
            <person name="LaButti K."/>
            <person name="Lipzen A."/>
            <person name="Waldron R."/>
            <person name="Moloney N.M."/>
            <person name="Sperisen C."/>
            <person name="Kredics L."/>
            <person name="Vagvoelgyi C."/>
            <person name="Patrignani A."/>
            <person name="Fitzpatrick D."/>
            <person name="Nagy I."/>
            <person name="Doyle S."/>
            <person name="Anderson J.B."/>
            <person name="Grigoriev I.V."/>
            <person name="Gueldener U."/>
            <person name="Muensterkoetter M."/>
            <person name="Nagy L.G."/>
        </authorList>
    </citation>
    <scope>NUCLEOTIDE SEQUENCE [LARGE SCALE GENOMIC DNA]</scope>
    <source>
        <strain evidence="5">C18/9</strain>
    </source>
</reference>
<evidence type="ECO:0000256" key="2">
    <source>
        <dbReference type="ARBA" id="ARBA00023043"/>
    </source>
</evidence>
<accession>A0A284RZQ7</accession>
<evidence type="ECO:0000256" key="3">
    <source>
        <dbReference type="PROSITE-ProRule" id="PRU00023"/>
    </source>
</evidence>
<keyword evidence="1" id="KW-0677">Repeat</keyword>
<dbReference type="Pfam" id="PF12796">
    <property type="entry name" value="Ank_2"/>
    <property type="match status" value="1"/>
</dbReference>
<dbReference type="Gene3D" id="1.25.40.20">
    <property type="entry name" value="Ankyrin repeat-containing domain"/>
    <property type="match status" value="1"/>
</dbReference>
<dbReference type="SUPFAM" id="SSF48403">
    <property type="entry name" value="Ankyrin repeat"/>
    <property type="match status" value="1"/>
</dbReference>
<dbReference type="PANTHER" id="PTHR24198">
    <property type="entry name" value="ANKYRIN REPEAT AND PROTEIN KINASE DOMAIN-CONTAINING PROTEIN"/>
    <property type="match status" value="1"/>
</dbReference>
<dbReference type="OMA" id="WAYHASE"/>
<dbReference type="InterPro" id="IPR036770">
    <property type="entry name" value="Ankyrin_rpt-contain_sf"/>
</dbReference>
<dbReference type="InterPro" id="IPR002110">
    <property type="entry name" value="Ankyrin_rpt"/>
</dbReference>
<dbReference type="PANTHER" id="PTHR24198:SF165">
    <property type="entry name" value="ANKYRIN REPEAT-CONTAINING PROTEIN-RELATED"/>
    <property type="match status" value="1"/>
</dbReference>
<evidence type="ECO:0000313" key="4">
    <source>
        <dbReference type="EMBL" id="SJL14241.1"/>
    </source>
</evidence>
<dbReference type="STRING" id="47428.A0A284RZQ7"/>
<dbReference type="Proteomes" id="UP000219338">
    <property type="component" value="Unassembled WGS sequence"/>
</dbReference>
<dbReference type="SMART" id="SM00248">
    <property type="entry name" value="ANK"/>
    <property type="match status" value="4"/>
</dbReference>
<dbReference type="AlphaFoldDB" id="A0A284RZQ7"/>
<keyword evidence="2 3" id="KW-0040">ANK repeat</keyword>
<evidence type="ECO:0000256" key="1">
    <source>
        <dbReference type="ARBA" id="ARBA00022737"/>
    </source>
</evidence>